<dbReference type="EMBL" id="JARKIE010000006">
    <property type="protein sequence ID" value="KAJ7706736.1"/>
    <property type="molecule type" value="Genomic_DNA"/>
</dbReference>
<dbReference type="Pfam" id="PF08386">
    <property type="entry name" value="Abhydrolase_4"/>
    <property type="match status" value="1"/>
</dbReference>
<name>A0AAD7GWI2_MYCRO</name>
<dbReference type="Gene3D" id="3.40.50.1820">
    <property type="entry name" value="alpha/beta hydrolase"/>
    <property type="match status" value="1"/>
</dbReference>
<dbReference type="InterPro" id="IPR029058">
    <property type="entry name" value="AB_hydrolase_fold"/>
</dbReference>
<dbReference type="InterPro" id="IPR013595">
    <property type="entry name" value="Pept_S33_TAP-like_C"/>
</dbReference>
<dbReference type="Proteomes" id="UP001221757">
    <property type="component" value="Unassembled WGS sequence"/>
</dbReference>
<feature type="domain" description="Peptidase S33 tripeptidyl aminopeptidase-like C-terminal" evidence="1">
    <location>
        <begin position="22"/>
        <end position="103"/>
    </location>
</feature>
<proteinExistence type="predicted"/>
<comment type="caution">
    <text evidence="2">The sequence shown here is derived from an EMBL/GenBank/DDBJ whole genome shotgun (WGS) entry which is preliminary data.</text>
</comment>
<dbReference type="AlphaFoldDB" id="A0AAD7GWI2"/>
<evidence type="ECO:0000313" key="2">
    <source>
        <dbReference type="EMBL" id="KAJ7706736.1"/>
    </source>
</evidence>
<reference evidence="2" key="1">
    <citation type="submission" date="2023-03" db="EMBL/GenBank/DDBJ databases">
        <title>Massive genome expansion in bonnet fungi (Mycena s.s.) driven by repeated elements and novel gene families across ecological guilds.</title>
        <authorList>
            <consortium name="Lawrence Berkeley National Laboratory"/>
            <person name="Harder C.B."/>
            <person name="Miyauchi S."/>
            <person name="Viragh M."/>
            <person name="Kuo A."/>
            <person name="Thoen E."/>
            <person name="Andreopoulos B."/>
            <person name="Lu D."/>
            <person name="Skrede I."/>
            <person name="Drula E."/>
            <person name="Henrissat B."/>
            <person name="Morin E."/>
            <person name="Kohler A."/>
            <person name="Barry K."/>
            <person name="LaButti K."/>
            <person name="Morin E."/>
            <person name="Salamov A."/>
            <person name="Lipzen A."/>
            <person name="Mereny Z."/>
            <person name="Hegedus B."/>
            <person name="Baldrian P."/>
            <person name="Stursova M."/>
            <person name="Weitz H."/>
            <person name="Taylor A."/>
            <person name="Grigoriev I.V."/>
            <person name="Nagy L.G."/>
            <person name="Martin F."/>
            <person name="Kauserud H."/>
        </authorList>
    </citation>
    <scope>NUCLEOTIDE SEQUENCE</scope>
    <source>
        <strain evidence="2">CBHHK067</strain>
    </source>
</reference>
<sequence length="154" mass="16571">MASALCSARSVQPPPVRYEGAWKMGADLRKPKNPVVFVSNSHDPITPISSGRRMVETFGAENARLLHNNGYGHCSTNHPSVCVAKALKAYIINGTLFPEGTVCEPDAGFIFPPKDKEDGELGYDAGNRALARVLRSLADAGIGMPRAYIRISVC</sequence>
<keyword evidence="3" id="KW-1185">Reference proteome</keyword>
<evidence type="ECO:0000259" key="1">
    <source>
        <dbReference type="Pfam" id="PF08386"/>
    </source>
</evidence>
<protein>
    <submittedName>
        <fullName evidence="2">TAP-like protein-domain-containing protein</fullName>
    </submittedName>
</protein>
<organism evidence="2 3">
    <name type="scientific">Mycena rosella</name>
    <name type="common">Pink bonnet</name>
    <name type="synonym">Agaricus rosellus</name>
    <dbReference type="NCBI Taxonomy" id="1033263"/>
    <lineage>
        <taxon>Eukaryota</taxon>
        <taxon>Fungi</taxon>
        <taxon>Dikarya</taxon>
        <taxon>Basidiomycota</taxon>
        <taxon>Agaricomycotina</taxon>
        <taxon>Agaricomycetes</taxon>
        <taxon>Agaricomycetidae</taxon>
        <taxon>Agaricales</taxon>
        <taxon>Marasmiineae</taxon>
        <taxon>Mycenaceae</taxon>
        <taxon>Mycena</taxon>
    </lineage>
</organism>
<dbReference type="SUPFAM" id="SSF53474">
    <property type="entry name" value="alpha/beta-Hydrolases"/>
    <property type="match status" value="1"/>
</dbReference>
<evidence type="ECO:0000313" key="3">
    <source>
        <dbReference type="Proteomes" id="UP001221757"/>
    </source>
</evidence>
<accession>A0AAD7GWI2</accession>
<gene>
    <name evidence="2" type="ORF">B0H17DRAFT_1192312</name>
</gene>